<evidence type="ECO:0000256" key="1">
    <source>
        <dbReference type="SAM" id="MobiDB-lite"/>
    </source>
</evidence>
<accession>A0A225V253</accession>
<feature type="chain" id="PRO_5013302317" evidence="2">
    <location>
        <begin position="22"/>
        <end position="110"/>
    </location>
</feature>
<evidence type="ECO:0000313" key="4">
    <source>
        <dbReference type="Proteomes" id="UP000198211"/>
    </source>
</evidence>
<gene>
    <name evidence="3" type="ORF">PHMEG_00030000</name>
</gene>
<dbReference type="EMBL" id="NBNE01008821">
    <property type="protein sequence ID" value="OWY99068.1"/>
    <property type="molecule type" value="Genomic_DNA"/>
</dbReference>
<comment type="caution">
    <text evidence="3">The sequence shown here is derived from an EMBL/GenBank/DDBJ whole genome shotgun (WGS) entry which is preliminary data.</text>
</comment>
<sequence length="110" mass="12265">MRWLFWFLLVTLSTLLGRVDASSVTKASTAQINVSTLVNHEATIHALPVEHNPNIKRNLRGTVMKTTTVYPSPQKNVNGEEERALPAGNMLDRVKKTMSQPLRNGIDKAK</sequence>
<proteinExistence type="predicted"/>
<feature type="region of interest" description="Disordered" evidence="1">
    <location>
        <begin position="69"/>
        <end position="110"/>
    </location>
</feature>
<feature type="signal peptide" evidence="2">
    <location>
        <begin position="1"/>
        <end position="21"/>
    </location>
</feature>
<name>A0A225V253_9STRA</name>
<keyword evidence="4" id="KW-1185">Reference proteome</keyword>
<keyword evidence="2" id="KW-0732">Signal</keyword>
<evidence type="ECO:0000256" key="2">
    <source>
        <dbReference type="SAM" id="SignalP"/>
    </source>
</evidence>
<evidence type="ECO:0000313" key="3">
    <source>
        <dbReference type="EMBL" id="OWY99068.1"/>
    </source>
</evidence>
<reference evidence="4" key="1">
    <citation type="submission" date="2017-03" db="EMBL/GenBank/DDBJ databases">
        <title>Phytopthora megakarya and P. palmivora, two closely related causual agents of cacao black pod achieved similar genome size and gene model numbers by different mechanisms.</title>
        <authorList>
            <person name="Ali S."/>
            <person name="Shao J."/>
            <person name="Larry D.J."/>
            <person name="Kronmiller B."/>
            <person name="Shen D."/>
            <person name="Strem M.D."/>
            <person name="Melnick R.L."/>
            <person name="Guiltinan M.J."/>
            <person name="Tyler B.M."/>
            <person name="Meinhardt L.W."/>
            <person name="Bailey B.A."/>
        </authorList>
    </citation>
    <scope>NUCLEOTIDE SEQUENCE [LARGE SCALE GENOMIC DNA]</scope>
    <source>
        <strain evidence="4">zdho120</strain>
    </source>
</reference>
<feature type="non-terminal residue" evidence="3">
    <location>
        <position position="110"/>
    </location>
</feature>
<dbReference type="AlphaFoldDB" id="A0A225V253"/>
<dbReference type="Proteomes" id="UP000198211">
    <property type="component" value="Unassembled WGS sequence"/>
</dbReference>
<organism evidence="3 4">
    <name type="scientific">Phytophthora megakarya</name>
    <dbReference type="NCBI Taxonomy" id="4795"/>
    <lineage>
        <taxon>Eukaryota</taxon>
        <taxon>Sar</taxon>
        <taxon>Stramenopiles</taxon>
        <taxon>Oomycota</taxon>
        <taxon>Peronosporomycetes</taxon>
        <taxon>Peronosporales</taxon>
        <taxon>Peronosporaceae</taxon>
        <taxon>Phytophthora</taxon>
    </lineage>
</organism>
<protein>
    <submittedName>
        <fullName evidence="3">RxLR effector protein</fullName>
    </submittedName>
</protein>